<evidence type="ECO:0000256" key="1">
    <source>
        <dbReference type="ARBA" id="ARBA00004651"/>
    </source>
</evidence>
<comment type="subcellular location">
    <subcellularLocation>
        <location evidence="1">Cell membrane</location>
        <topology evidence="1">Multi-pass membrane protein</topology>
    </subcellularLocation>
</comment>
<dbReference type="InterPro" id="IPR003807">
    <property type="entry name" value="DUF202"/>
</dbReference>
<feature type="transmembrane region" description="Helical" evidence="6">
    <location>
        <begin position="38"/>
        <end position="57"/>
    </location>
</feature>
<dbReference type="Proteomes" id="UP001501035">
    <property type="component" value="Unassembled WGS sequence"/>
</dbReference>
<dbReference type="PANTHER" id="PTHR34187">
    <property type="entry name" value="FGR18P"/>
    <property type="match status" value="1"/>
</dbReference>
<evidence type="ECO:0000256" key="5">
    <source>
        <dbReference type="ARBA" id="ARBA00023136"/>
    </source>
</evidence>
<sequence>MAESMREAGGDAEDPDGPAVLPGAVDARFTLAAERTMLAWLRTSMGLIAAGVAVLHIVEPFGNSHARSLIGSTLLLIGALAAVLGLVRWRRVDRALADGGPMPGPASVMVLTLLVVVVALGFILWQ</sequence>
<evidence type="ECO:0000256" key="3">
    <source>
        <dbReference type="ARBA" id="ARBA00022692"/>
    </source>
</evidence>
<evidence type="ECO:0000256" key="6">
    <source>
        <dbReference type="SAM" id="Phobius"/>
    </source>
</evidence>
<dbReference type="Pfam" id="PF02656">
    <property type="entry name" value="DUF202"/>
    <property type="match status" value="1"/>
</dbReference>
<keyword evidence="9" id="KW-1185">Reference proteome</keyword>
<feature type="transmembrane region" description="Helical" evidence="6">
    <location>
        <begin position="69"/>
        <end position="87"/>
    </location>
</feature>
<feature type="transmembrane region" description="Helical" evidence="6">
    <location>
        <begin position="108"/>
        <end position="125"/>
    </location>
</feature>
<evidence type="ECO:0000259" key="7">
    <source>
        <dbReference type="Pfam" id="PF02656"/>
    </source>
</evidence>
<name>A0ABP6LNX3_9ACTN</name>
<gene>
    <name evidence="8" type="ORF">GCM10010528_27990</name>
</gene>
<reference evidence="9" key="1">
    <citation type="journal article" date="2019" name="Int. J. Syst. Evol. Microbiol.">
        <title>The Global Catalogue of Microorganisms (GCM) 10K type strain sequencing project: providing services to taxonomists for standard genome sequencing and annotation.</title>
        <authorList>
            <consortium name="The Broad Institute Genomics Platform"/>
            <consortium name="The Broad Institute Genome Sequencing Center for Infectious Disease"/>
            <person name="Wu L."/>
            <person name="Ma J."/>
        </authorList>
    </citation>
    <scope>NUCLEOTIDE SEQUENCE [LARGE SCALE GENOMIC DNA]</scope>
    <source>
        <strain evidence="9">JCM 14234</strain>
    </source>
</reference>
<evidence type="ECO:0000313" key="9">
    <source>
        <dbReference type="Proteomes" id="UP001501035"/>
    </source>
</evidence>
<keyword evidence="2" id="KW-1003">Cell membrane</keyword>
<evidence type="ECO:0000256" key="2">
    <source>
        <dbReference type="ARBA" id="ARBA00022475"/>
    </source>
</evidence>
<protein>
    <submittedName>
        <fullName evidence="8">DUF202 domain-containing protein</fullName>
    </submittedName>
</protein>
<evidence type="ECO:0000313" key="8">
    <source>
        <dbReference type="EMBL" id="GAA3047152.1"/>
    </source>
</evidence>
<comment type="caution">
    <text evidence="8">The sequence shown here is derived from an EMBL/GenBank/DDBJ whole genome shotgun (WGS) entry which is preliminary data.</text>
</comment>
<keyword evidence="4 6" id="KW-1133">Transmembrane helix</keyword>
<proteinExistence type="predicted"/>
<keyword evidence="3 6" id="KW-0812">Transmembrane</keyword>
<dbReference type="InterPro" id="IPR052053">
    <property type="entry name" value="IM_YidH-like"/>
</dbReference>
<evidence type="ECO:0000256" key="4">
    <source>
        <dbReference type="ARBA" id="ARBA00022989"/>
    </source>
</evidence>
<feature type="domain" description="DUF202" evidence="7">
    <location>
        <begin position="28"/>
        <end position="95"/>
    </location>
</feature>
<dbReference type="PANTHER" id="PTHR34187:SF2">
    <property type="entry name" value="DUF202 DOMAIN-CONTAINING PROTEIN"/>
    <property type="match status" value="1"/>
</dbReference>
<dbReference type="EMBL" id="BAAAVS010000058">
    <property type="protein sequence ID" value="GAA3047152.1"/>
    <property type="molecule type" value="Genomic_DNA"/>
</dbReference>
<keyword evidence="5 6" id="KW-0472">Membrane</keyword>
<organism evidence="8 9">
    <name type="scientific">Gordonia defluvii</name>
    <dbReference type="NCBI Taxonomy" id="283718"/>
    <lineage>
        <taxon>Bacteria</taxon>
        <taxon>Bacillati</taxon>
        <taxon>Actinomycetota</taxon>
        <taxon>Actinomycetes</taxon>
        <taxon>Mycobacteriales</taxon>
        <taxon>Gordoniaceae</taxon>
        <taxon>Gordonia</taxon>
    </lineage>
</organism>
<accession>A0ABP6LNX3</accession>
<dbReference type="RefSeq" id="WP_290703829.1">
    <property type="nucleotide sequence ID" value="NZ_BAAAVS010000058.1"/>
</dbReference>